<dbReference type="PANTHER" id="PTHR42806">
    <property type="entry name" value="GLYCINE CLEAVAGE SYSTEM P-PROTEIN"/>
    <property type="match status" value="1"/>
</dbReference>
<evidence type="ECO:0000256" key="4">
    <source>
        <dbReference type="HAMAP-Rule" id="MF_00712"/>
    </source>
</evidence>
<accession>A0A3D9FC74</accession>
<comment type="subunit">
    <text evidence="4">The glycine cleavage system is composed of four proteins: P, T, L and H. In this organism, the P 'protein' is a heterodimer of two subunits.</text>
</comment>
<feature type="domain" description="Glycine cleavage system P-protein N-terminal" evidence="5">
    <location>
        <begin position="1"/>
        <end position="447"/>
    </location>
</feature>
<evidence type="ECO:0000313" key="7">
    <source>
        <dbReference type="Proteomes" id="UP000256310"/>
    </source>
</evidence>
<dbReference type="InterPro" id="IPR015424">
    <property type="entry name" value="PyrdxlP-dep_Trfase"/>
</dbReference>
<dbReference type="GO" id="GO:0009116">
    <property type="term" value="P:nucleoside metabolic process"/>
    <property type="evidence" value="ECO:0007669"/>
    <property type="project" value="InterPro"/>
</dbReference>
<evidence type="ECO:0000313" key="6">
    <source>
        <dbReference type="EMBL" id="RED15278.1"/>
    </source>
</evidence>
<dbReference type="Proteomes" id="UP000256310">
    <property type="component" value="Unassembled WGS sequence"/>
</dbReference>
<comment type="similarity">
    <text evidence="4">Belongs to the GcvP family. N-terminal subunit subfamily.</text>
</comment>
<dbReference type="InterPro" id="IPR015421">
    <property type="entry name" value="PyrdxlP-dep_Trfase_major"/>
</dbReference>
<dbReference type="GO" id="GO:0004375">
    <property type="term" value="F:glycine dehydrogenase (decarboxylating) activity"/>
    <property type="evidence" value="ECO:0007669"/>
    <property type="project" value="UniProtKB-EC"/>
</dbReference>
<reference evidence="6 7" key="1">
    <citation type="submission" date="2018-07" db="EMBL/GenBank/DDBJ databases">
        <title>Genomic Encyclopedia of Type Strains, Phase IV (KMG-IV): sequencing the most valuable type-strain genomes for metagenomic binning, comparative biology and taxonomic classification.</title>
        <authorList>
            <person name="Goeker M."/>
        </authorList>
    </citation>
    <scope>NUCLEOTIDE SEQUENCE [LARGE SCALE GENOMIC DNA]</scope>
    <source>
        <strain evidence="6 7">DSM 26725</strain>
    </source>
</reference>
<dbReference type="OrthoDB" id="9801272at2"/>
<dbReference type="CDD" id="cd00613">
    <property type="entry name" value="GDC-P"/>
    <property type="match status" value="1"/>
</dbReference>
<dbReference type="Gene3D" id="3.90.1150.10">
    <property type="entry name" value="Aspartate Aminotransferase, domain 1"/>
    <property type="match status" value="1"/>
</dbReference>
<evidence type="ECO:0000256" key="1">
    <source>
        <dbReference type="ARBA" id="ARBA00003788"/>
    </source>
</evidence>
<dbReference type="RefSeq" id="WP_116234819.1">
    <property type="nucleotide sequence ID" value="NZ_QRDP01000004.1"/>
</dbReference>
<proteinExistence type="inferred from homology"/>
<comment type="catalytic activity">
    <reaction evidence="3 4">
        <text>N(6)-[(R)-lipoyl]-L-lysyl-[glycine-cleavage complex H protein] + glycine + H(+) = N(6)-[(R)-S(8)-aminomethyldihydrolipoyl]-L-lysyl-[glycine-cleavage complex H protein] + CO2</text>
        <dbReference type="Rhea" id="RHEA:24304"/>
        <dbReference type="Rhea" id="RHEA-COMP:10494"/>
        <dbReference type="Rhea" id="RHEA-COMP:10495"/>
        <dbReference type="ChEBI" id="CHEBI:15378"/>
        <dbReference type="ChEBI" id="CHEBI:16526"/>
        <dbReference type="ChEBI" id="CHEBI:57305"/>
        <dbReference type="ChEBI" id="CHEBI:83099"/>
        <dbReference type="ChEBI" id="CHEBI:83143"/>
        <dbReference type="EC" id="1.4.4.2"/>
    </reaction>
</comment>
<dbReference type="InterPro" id="IPR020581">
    <property type="entry name" value="GDC_P"/>
</dbReference>
<sequence>MRYLPLEPADRAAMLAKIGARDVDALFADVPEEARLDGPVHGLPDHATELAVERDLGAMARKNVSAADVPFFLGCGAYRHHIPASVDHLIQRGEFLTSYTPYQPEIAQGTLQALFEFQTQVARLYGCDVANASMYDGSTACWEAIVMARRITRRSKAIISAGVHPHYVAVCQTMARFTKDALDVALPELTDGAPGDDMARLLAGIDGETSAVVVQYPNVLGHIDDLSELAERCHAKKALLIAVVTEPVALGAIRSPGEMGADIVVGEGQSLGVGLNFGGPYVGLFACREKHVRQMPGRLAGETVDAAGQRGFVLTLSTREQHIRREKATSNICTNSGLCALAFSVHMTLLGEKGLRNLAALNHARAVQAAERLAQIDGIDLVNGSFFNEFVLRLPQDARQVARALADRMILAGVSLGRLYPDGEGLDRGLVVAVTETNSDEDIAAFAAALEEVLA</sequence>
<dbReference type="AlphaFoldDB" id="A0A3D9FC74"/>
<name>A0A3D9FC74_9SPHN</name>
<dbReference type="NCBIfam" id="NF001696">
    <property type="entry name" value="PRK00451.1"/>
    <property type="match status" value="1"/>
</dbReference>
<evidence type="ECO:0000256" key="2">
    <source>
        <dbReference type="ARBA" id="ARBA00023002"/>
    </source>
</evidence>
<evidence type="ECO:0000259" key="5">
    <source>
        <dbReference type="Pfam" id="PF02347"/>
    </source>
</evidence>
<dbReference type="InterPro" id="IPR049315">
    <property type="entry name" value="GDC-P_N"/>
</dbReference>
<dbReference type="Gene3D" id="3.40.640.10">
    <property type="entry name" value="Type I PLP-dependent aspartate aminotransferase-like (Major domain)"/>
    <property type="match status" value="1"/>
</dbReference>
<dbReference type="Pfam" id="PF02347">
    <property type="entry name" value="GDC-P"/>
    <property type="match status" value="1"/>
</dbReference>
<comment type="caution">
    <text evidence="6">The sequence shown here is derived from an EMBL/GenBank/DDBJ whole genome shotgun (WGS) entry which is preliminary data.</text>
</comment>
<dbReference type="GO" id="GO:0019464">
    <property type="term" value="P:glycine decarboxylation via glycine cleavage system"/>
    <property type="evidence" value="ECO:0007669"/>
    <property type="project" value="UniProtKB-UniRule"/>
</dbReference>
<gene>
    <name evidence="4" type="primary">gcvPA</name>
    <name evidence="6" type="ORF">DFR46_0265</name>
</gene>
<dbReference type="PANTHER" id="PTHR42806:SF1">
    <property type="entry name" value="GLYCINE DEHYDROGENASE (DECARBOXYLATING)"/>
    <property type="match status" value="1"/>
</dbReference>
<evidence type="ECO:0000256" key="3">
    <source>
        <dbReference type="ARBA" id="ARBA00049026"/>
    </source>
</evidence>
<keyword evidence="2 4" id="KW-0560">Oxidoreductase</keyword>
<dbReference type="HAMAP" id="MF_00712">
    <property type="entry name" value="GcvPA"/>
    <property type="match status" value="1"/>
</dbReference>
<comment type="function">
    <text evidence="1 4">The glycine cleavage system catalyzes the degradation of glycine. The P protein binds the alpha-amino group of glycine through its pyridoxal phosphate cofactor; CO(2) is released and the remaining methylamine moiety is then transferred to the lipoamide cofactor of the H protein.</text>
</comment>
<dbReference type="InterPro" id="IPR015422">
    <property type="entry name" value="PyrdxlP-dep_Trfase_small"/>
</dbReference>
<dbReference type="InterPro" id="IPR023010">
    <property type="entry name" value="GcvPA"/>
</dbReference>
<dbReference type="PIRSF" id="PIRSF006815">
    <property type="entry name" value="GcvPA"/>
    <property type="match status" value="1"/>
</dbReference>
<organism evidence="6 7">
    <name type="scientific">Parasphingopyxis lamellibrachiae</name>
    <dbReference type="NCBI Taxonomy" id="680125"/>
    <lineage>
        <taxon>Bacteria</taxon>
        <taxon>Pseudomonadati</taxon>
        <taxon>Pseudomonadota</taxon>
        <taxon>Alphaproteobacteria</taxon>
        <taxon>Sphingomonadales</taxon>
        <taxon>Sphingomonadaceae</taxon>
        <taxon>Parasphingopyxis</taxon>
    </lineage>
</organism>
<dbReference type="EMBL" id="QRDP01000004">
    <property type="protein sequence ID" value="RED15278.1"/>
    <property type="molecule type" value="Genomic_DNA"/>
</dbReference>
<keyword evidence="7" id="KW-1185">Reference proteome</keyword>
<protein>
    <recommendedName>
        <fullName evidence="4">Probable glycine dehydrogenase (decarboxylating) subunit 1</fullName>
        <ecNumber evidence="4">1.4.4.2</ecNumber>
    </recommendedName>
    <alternativeName>
        <fullName evidence="4">Glycine cleavage system P-protein subunit 1</fullName>
    </alternativeName>
    <alternativeName>
        <fullName evidence="4">Glycine decarboxylase subunit 1</fullName>
    </alternativeName>
    <alternativeName>
        <fullName evidence="4">Glycine dehydrogenase (aminomethyl-transferring) subunit 1</fullName>
    </alternativeName>
</protein>
<dbReference type="EC" id="1.4.4.2" evidence="4"/>
<dbReference type="SUPFAM" id="SSF53383">
    <property type="entry name" value="PLP-dependent transferases"/>
    <property type="match status" value="1"/>
</dbReference>